<dbReference type="EMBL" id="KZ503053">
    <property type="protein sequence ID" value="PKU68706.1"/>
    <property type="molecule type" value="Genomic_DNA"/>
</dbReference>
<reference evidence="1 2" key="2">
    <citation type="journal article" date="2017" name="Nature">
        <title>The Apostasia genome and the evolution of orchids.</title>
        <authorList>
            <person name="Zhang G.Q."/>
            <person name="Liu K.W."/>
            <person name="Li Z."/>
            <person name="Lohaus R."/>
            <person name="Hsiao Y.Y."/>
            <person name="Niu S.C."/>
            <person name="Wang J.Y."/>
            <person name="Lin Y.C."/>
            <person name="Xu Q."/>
            <person name="Chen L.J."/>
            <person name="Yoshida K."/>
            <person name="Fujiwara S."/>
            <person name="Wang Z.W."/>
            <person name="Zhang Y.Q."/>
            <person name="Mitsuda N."/>
            <person name="Wang M."/>
            <person name="Liu G.H."/>
            <person name="Pecoraro L."/>
            <person name="Huang H.X."/>
            <person name="Xiao X.J."/>
            <person name="Lin M."/>
            <person name="Wu X.Y."/>
            <person name="Wu W.L."/>
            <person name="Chen Y.Y."/>
            <person name="Chang S.B."/>
            <person name="Sakamoto S."/>
            <person name="Ohme-Takagi M."/>
            <person name="Yagi M."/>
            <person name="Zeng S.J."/>
            <person name="Shen C.Y."/>
            <person name="Yeh C.M."/>
            <person name="Luo Y.B."/>
            <person name="Tsai W.C."/>
            <person name="Van de Peer Y."/>
            <person name="Liu Z.J."/>
        </authorList>
    </citation>
    <scope>NUCLEOTIDE SEQUENCE [LARGE SCALE GENOMIC DNA]</scope>
    <source>
        <tissue evidence="1">The whole plant</tissue>
    </source>
</reference>
<organism evidence="1 2">
    <name type="scientific">Dendrobium catenatum</name>
    <dbReference type="NCBI Taxonomy" id="906689"/>
    <lineage>
        <taxon>Eukaryota</taxon>
        <taxon>Viridiplantae</taxon>
        <taxon>Streptophyta</taxon>
        <taxon>Embryophyta</taxon>
        <taxon>Tracheophyta</taxon>
        <taxon>Spermatophyta</taxon>
        <taxon>Magnoliopsida</taxon>
        <taxon>Liliopsida</taxon>
        <taxon>Asparagales</taxon>
        <taxon>Orchidaceae</taxon>
        <taxon>Epidendroideae</taxon>
        <taxon>Malaxideae</taxon>
        <taxon>Dendrobiinae</taxon>
        <taxon>Dendrobium</taxon>
    </lineage>
</organism>
<name>A0A2I0VZ67_9ASPA</name>
<gene>
    <name evidence="1" type="ORF">MA16_Dca009769</name>
</gene>
<evidence type="ECO:0000313" key="2">
    <source>
        <dbReference type="Proteomes" id="UP000233837"/>
    </source>
</evidence>
<sequence>MSSPAQLLVPKMLMFSSKRSSVQKAKDKQFRAFNDQHSKLLGKCGPLKKLPGVRRSKKEGLASSVIEQCVNVVDNSVDGKLREVDFVDQWQGLFSETFCGGDASPLVDNV</sequence>
<proteinExistence type="predicted"/>
<reference evidence="1 2" key="1">
    <citation type="journal article" date="2016" name="Sci. Rep.">
        <title>The Dendrobium catenatum Lindl. genome sequence provides insights into polysaccharide synthase, floral development and adaptive evolution.</title>
        <authorList>
            <person name="Zhang G.Q."/>
            <person name="Xu Q."/>
            <person name="Bian C."/>
            <person name="Tsai W.C."/>
            <person name="Yeh C.M."/>
            <person name="Liu K.W."/>
            <person name="Yoshida K."/>
            <person name="Zhang L.S."/>
            <person name="Chang S.B."/>
            <person name="Chen F."/>
            <person name="Shi Y."/>
            <person name="Su Y.Y."/>
            <person name="Zhang Y.Q."/>
            <person name="Chen L.J."/>
            <person name="Yin Y."/>
            <person name="Lin M."/>
            <person name="Huang H."/>
            <person name="Deng H."/>
            <person name="Wang Z.W."/>
            <person name="Zhu S.L."/>
            <person name="Zhao X."/>
            <person name="Deng C."/>
            <person name="Niu S.C."/>
            <person name="Huang J."/>
            <person name="Wang M."/>
            <person name="Liu G.H."/>
            <person name="Yang H.J."/>
            <person name="Xiao X.J."/>
            <person name="Hsiao Y.Y."/>
            <person name="Wu W.L."/>
            <person name="Chen Y.Y."/>
            <person name="Mitsuda N."/>
            <person name="Ohme-Takagi M."/>
            <person name="Luo Y.B."/>
            <person name="Van de Peer Y."/>
            <person name="Liu Z.J."/>
        </authorList>
    </citation>
    <scope>NUCLEOTIDE SEQUENCE [LARGE SCALE GENOMIC DNA]</scope>
    <source>
        <tissue evidence="1">The whole plant</tissue>
    </source>
</reference>
<protein>
    <submittedName>
        <fullName evidence="1">Uncharacterized protein</fullName>
    </submittedName>
</protein>
<keyword evidence="2" id="KW-1185">Reference proteome</keyword>
<dbReference type="Proteomes" id="UP000233837">
    <property type="component" value="Unassembled WGS sequence"/>
</dbReference>
<evidence type="ECO:0000313" key="1">
    <source>
        <dbReference type="EMBL" id="PKU68706.1"/>
    </source>
</evidence>
<dbReference type="AlphaFoldDB" id="A0A2I0VZ67"/>
<accession>A0A2I0VZ67</accession>